<keyword evidence="3" id="KW-0732">Signal</keyword>
<proteinExistence type="predicted"/>
<organism evidence="4 5">
    <name type="scientific">Branchiostoma belcheri</name>
    <name type="common">Amphioxus</name>
    <dbReference type="NCBI Taxonomy" id="7741"/>
    <lineage>
        <taxon>Eukaryota</taxon>
        <taxon>Metazoa</taxon>
        <taxon>Chordata</taxon>
        <taxon>Cephalochordata</taxon>
        <taxon>Leptocardii</taxon>
        <taxon>Amphioxiformes</taxon>
        <taxon>Branchiostomatidae</taxon>
        <taxon>Branchiostoma</taxon>
    </lineage>
</organism>
<dbReference type="Proteomes" id="UP000515135">
    <property type="component" value="Unplaced"/>
</dbReference>
<feature type="compositionally biased region" description="Acidic residues" evidence="1">
    <location>
        <begin position="321"/>
        <end position="331"/>
    </location>
</feature>
<dbReference type="KEGG" id="bbel:109486475"/>
<dbReference type="GeneID" id="109486475"/>
<dbReference type="RefSeq" id="XP_019645863.1">
    <property type="nucleotide sequence ID" value="XM_019790304.1"/>
</dbReference>
<dbReference type="AlphaFoldDB" id="A0A6P5A8D0"/>
<feature type="signal peptide" evidence="3">
    <location>
        <begin position="1"/>
        <end position="24"/>
    </location>
</feature>
<feature type="transmembrane region" description="Helical" evidence="2">
    <location>
        <begin position="197"/>
        <end position="220"/>
    </location>
</feature>
<reference evidence="5" key="1">
    <citation type="submission" date="2025-08" db="UniProtKB">
        <authorList>
            <consortium name="RefSeq"/>
        </authorList>
    </citation>
    <scope>IDENTIFICATION</scope>
    <source>
        <tissue evidence="5">Gonad</tissue>
    </source>
</reference>
<evidence type="ECO:0000313" key="4">
    <source>
        <dbReference type="Proteomes" id="UP000515135"/>
    </source>
</evidence>
<feature type="region of interest" description="Disordered" evidence="1">
    <location>
        <begin position="107"/>
        <end position="188"/>
    </location>
</feature>
<evidence type="ECO:0000256" key="2">
    <source>
        <dbReference type="SAM" id="Phobius"/>
    </source>
</evidence>
<keyword evidence="4" id="KW-1185">Reference proteome</keyword>
<evidence type="ECO:0000256" key="3">
    <source>
        <dbReference type="SAM" id="SignalP"/>
    </source>
</evidence>
<gene>
    <name evidence="5" type="primary">LOC109486475</name>
</gene>
<evidence type="ECO:0000313" key="5">
    <source>
        <dbReference type="RefSeq" id="XP_019645863.1"/>
    </source>
</evidence>
<accession>A0A6P5A8D0</accession>
<keyword evidence="2" id="KW-0472">Membrane</keyword>
<name>A0A6P5A8D0_BRABE</name>
<keyword evidence="2" id="KW-0812">Transmembrane</keyword>
<feature type="chain" id="PRO_5028071380" evidence="3">
    <location>
        <begin position="25"/>
        <end position="331"/>
    </location>
</feature>
<protein>
    <submittedName>
        <fullName evidence="5">Atherin-like</fullName>
    </submittedName>
</protein>
<feature type="region of interest" description="Disordered" evidence="1">
    <location>
        <begin position="291"/>
        <end position="331"/>
    </location>
</feature>
<dbReference type="OrthoDB" id="10055964at2759"/>
<evidence type="ECO:0000256" key="1">
    <source>
        <dbReference type="SAM" id="MobiDB-lite"/>
    </source>
</evidence>
<keyword evidence="2" id="KW-1133">Transmembrane helix</keyword>
<sequence>MKSSVLLLAAFLLKVLVSSPGGQAQTTATDPIDHFQPDKQTNFPTSVARVTATGNITLNRCAEACLNSSACLAFRWPRAIGFYDTCHMYLEVGEPITDSTSDLYFKILPAPPGTQPTATQGSSTEGSSQPPTQPATQPPKEPATQPPAQLPPQLPPLPPPQPPPQPPTQPPTQPTTTPGHTTEAKYVPADDKVGPGVLAGVAIATVVVGFILGVGVSRLVQWCRSKPKGQSSRQAGLEGENSTAVRLVPVPLPRPDQMGTVRVHYDVPTAGAPRFLRQTSGQYQELRPAEYQGLVHGDENDEEEEYVEPIAREDSEAPYEAVDDSYLELQP</sequence>
<feature type="compositionally biased region" description="Pro residues" evidence="1">
    <location>
        <begin position="131"/>
        <end position="173"/>
    </location>
</feature>